<name>A0A1J4PYN0_9ACTN</name>
<dbReference type="Gene3D" id="3.90.1150.10">
    <property type="entry name" value="Aspartate Aminotransferase, domain 1"/>
    <property type="match status" value="1"/>
</dbReference>
<dbReference type="Pfam" id="PF00202">
    <property type="entry name" value="Aminotran_3"/>
    <property type="match status" value="1"/>
</dbReference>
<evidence type="ECO:0000256" key="1">
    <source>
        <dbReference type="ARBA" id="ARBA00001933"/>
    </source>
</evidence>
<dbReference type="CDD" id="cd00610">
    <property type="entry name" value="OAT_like"/>
    <property type="match status" value="1"/>
</dbReference>
<dbReference type="PROSITE" id="PS00600">
    <property type="entry name" value="AA_TRANSFER_CLASS_3"/>
    <property type="match status" value="1"/>
</dbReference>
<dbReference type="Proteomes" id="UP000034838">
    <property type="component" value="Unassembled WGS sequence"/>
</dbReference>
<dbReference type="InterPro" id="IPR049704">
    <property type="entry name" value="Aminotrans_3_PPA_site"/>
</dbReference>
<keyword evidence="5" id="KW-0028">Amino-acid biosynthesis</keyword>
<dbReference type="PANTHER" id="PTHR11986">
    <property type="entry name" value="AMINOTRANSFERASE CLASS III"/>
    <property type="match status" value="1"/>
</dbReference>
<comment type="similarity">
    <text evidence="9">Belongs to the class-III pyridoxal-phosphate-dependent aminotransferase family.</text>
</comment>
<dbReference type="FunFam" id="3.40.640.10:FF:000011">
    <property type="entry name" value="Ornithine aminotransferase"/>
    <property type="match status" value="1"/>
</dbReference>
<evidence type="ECO:0000256" key="2">
    <source>
        <dbReference type="ARBA" id="ARBA00004998"/>
    </source>
</evidence>
<dbReference type="InterPro" id="IPR005814">
    <property type="entry name" value="Aminotrans_3"/>
</dbReference>
<dbReference type="InterPro" id="IPR015421">
    <property type="entry name" value="PyrdxlP-dep_Trfase_major"/>
</dbReference>
<evidence type="ECO:0000313" key="11">
    <source>
        <dbReference type="Proteomes" id="UP000034838"/>
    </source>
</evidence>
<evidence type="ECO:0000256" key="5">
    <source>
        <dbReference type="ARBA" id="ARBA00022650"/>
    </source>
</evidence>
<keyword evidence="11" id="KW-1185">Reference proteome</keyword>
<comment type="pathway">
    <text evidence="2">Amino-acid biosynthesis; L-proline biosynthesis; L-glutamate 5-semialdehyde from L-ornithine: step 1/1.</text>
</comment>
<accession>A0A1J4PYN0</accession>
<dbReference type="AlphaFoldDB" id="A0A1J4PYN0"/>
<evidence type="ECO:0000313" key="10">
    <source>
        <dbReference type="EMBL" id="OIK25230.1"/>
    </source>
</evidence>
<evidence type="ECO:0000256" key="4">
    <source>
        <dbReference type="ARBA" id="ARBA00022576"/>
    </source>
</evidence>
<dbReference type="GO" id="GO:0030170">
    <property type="term" value="F:pyridoxal phosphate binding"/>
    <property type="evidence" value="ECO:0007669"/>
    <property type="project" value="InterPro"/>
</dbReference>
<evidence type="ECO:0000256" key="7">
    <source>
        <dbReference type="ARBA" id="ARBA00022898"/>
    </source>
</evidence>
<dbReference type="EC" id="2.6.1.13" evidence="3"/>
<proteinExistence type="inferred from homology"/>
<keyword evidence="6" id="KW-0808">Transferase</keyword>
<dbReference type="InterPro" id="IPR010164">
    <property type="entry name" value="Orn_aminotrans"/>
</dbReference>
<evidence type="ECO:0000256" key="8">
    <source>
        <dbReference type="ARBA" id="ARBA00030587"/>
    </source>
</evidence>
<organism evidence="10 11">
    <name type="scientific">Streptomyces malaysiense</name>
    <dbReference type="NCBI Taxonomy" id="1428626"/>
    <lineage>
        <taxon>Bacteria</taxon>
        <taxon>Bacillati</taxon>
        <taxon>Actinomycetota</taxon>
        <taxon>Actinomycetes</taxon>
        <taxon>Kitasatosporales</taxon>
        <taxon>Streptomycetaceae</taxon>
        <taxon>Streptomyces</taxon>
    </lineage>
</organism>
<evidence type="ECO:0000256" key="6">
    <source>
        <dbReference type="ARBA" id="ARBA00022679"/>
    </source>
</evidence>
<dbReference type="UniPathway" id="UPA00098">
    <property type="reaction ID" value="UER00358"/>
</dbReference>
<keyword evidence="5" id="KW-0641">Proline biosynthesis</keyword>
<dbReference type="InterPro" id="IPR015424">
    <property type="entry name" value="PyrdxlP-dep_Trfase"/>
</dbReference>
<evidence type="ECO:0000256" key="9">
    <source>
        <dbReference type="RuleBase" id="RU003560"/>
    </source>
</evidence>
<dbReference type="PIRSF" id="PIRSF000521">
    <property type="entry name" value="Transaminase_4ab_Lys_Orn"/>
    <property type="match status" value="1"/>
</dbReference>
<gene>
    <name evidence="10" type="ORF">VT52_022835</name>
</gene>
<comment type="cofactor">
    <cofactor evidence="1">
        <name>pyridoxal 5'-phosphate</name>
        <dbReference type="ChEBI" id="CHEBI:597326"/>
    </cofactor>
</comment>
<dbReference type="GO" id="GO:0004587">
    <property type="term" value="F:ornithine aminotransferase activity"/>
    <property type="evidence" value="ECO:0007669"/>
    <property type="project" value="UniProtKB-EC"/>
</dbReference>
<dbReference type="Gene3D" id="3.40.640.10">
    <property type="entry name" value="Type I PLP-dependent aspartate aminotransferase-like (Major domain)"/>
    <property type="match status" value="1"/>
</dbReference>
<dbReference type="SUPFAM" id="SSF53383">
    <property type="entry name" value="PLP-dependent transferases"/>
    <property type="match status" value="1"/>
</dbReference>
<dbReference type="OrthoDB" id="9801052at2"/>
<comment type="caution">
    <text evidence="10">The sequence shown here is derived from an EMBL/GenBank/DDBJ whole genome shotgun (WGS) entry which is preliminary data.</text>
</comment>
<keyword evidence="7 9" id="KW-0663">Pyridoxal phosphate</keyword>
<dbReference type="InterPro" id="IPR015422">
    <property type="entry name" value="PyrdxlP-dep_Trfase_small"/>
</dbReference>
<dbReference type="EMBL" id="LBDA02000054">
    <property type="protein sequence ID" value="OIK25230.1"/>
    <property type="molecule type" value="Genomic_DNA"/>
</dbReference>
<dbReference type="GO" id="GO:0055129">
    <property type="term" value="P:L-proline biosynthetic process"/>
    <property type="evidence" value="ECO:0007669"/>
    <property type="project" value="UniProtKB-UniPathway"/>
</dbReference>
<dbReference type="NCBIfam" id="TIGR01885">
    <property type="entry name" value="Orn_aminotrans"/>
    <property type="match status" value="1"/>
</dbReference>
<sequence>MTAPARTRTSADLIRAEEPVLAHNYHPLPVVVARAEGTWVEDVEGRRYLDMLSGYSALNFGHRHPALIEAAHRQLDQLTLTSRAFHNDRLAEFAERLAALTGLDMVLPMNTGAEAVESGIKVARKWAYDVKGVPADRATIVVAADNFHGRTTTIVSFSTDETARAGFGPFTPGFKIVPYNDLAALEEAVDENTAAVLIEPIQGEAGVVIPDEGYLTGVRELTRREGCLFIADEIQSGLGRTGRTLAVDHEDVVPDVLLLGKALGGGIVPVSAVVARREVLGVLHPGEHGSTFGGNPLAAAVGIAVLELLETGEFQRRAAELGVILRDGLTELVGRGVLGFRSRGLWAGVDIDPAIGTGREISERLMREGVLAKDTHGSTIRLAPPLTITAEELRSALGTLERVLG</sequence>
<dbReference type="PANTHER" id="PTHR11986:SF18">
    <property type="entry name" value="ORNITHINE AMINOTRANSFERASE, MITOCHONDRIAL"/>
    <property type="match status" value="1"/>
</dbReference>
<keyword evidence="4" id="KW-0032">Aminotransferase</keyword>
<dbReference type="RefSeq" id="WP_046417371.1">
    <property type="nucleotide sequence ID" value="NZ_LBDA02000054.1"/>
</dbReference>
<dbReference type="GO" id="GO:0042802">
    <property type="term" value="F:identical protein binding"/>
    <property type="evidence" value="ECO:0007669"/>
    <property type="project" value="TreeGrafter"/>
</dbReference>
<evidence type="ECO:0000256" key="3">
    <source>
        <dbReference type="ARBA" id="ARBA00012924"/>
    </source>
</evidence>
<reference evidence="10" key="1">
    <citation type="submission" date="2016-10" db="EMBL/GenBank/DDBJ databases">
        <title>Genome sequence of Streptomyces malaysiense MUSC 136.</title>
        <authorList>
            <person name="Lee L.-H."/>
            <person name="Ser H.-L."/>
        </authorList>
    </citation>
    <scope>NUCLEOTIDE SEQUENCE [LARGE SCALE GENOMIC DNA]</scope>
    <source>
        <strain evidence="10">MUSC 136</strain>
    </source>
</reference>
<dbReference type="InterPro" id="IPR050103">
    <property type="entry name" value="Class-III_PLP-dep_AT"/>
</dbReference>
<protein>
    <recommendedName>
        <fullName evidence="3">ornithine aminotransferase</fullName>
        <ecNumber evidence="3">2.6.1.13</ecNumber>
    </recommendedName>
    <alternativeName>
        <fullName evidence="8">Ornithine--oxo-acid aminotransferase</fullName>
    </alternativeName>
</protein>